<dbReference type="GO" id="GO:0016878">
    <property type="term" value="F:acid-thiol ligase activity"/>
    <property type="evidence" value="ECO:0007669"/>
    <property type="project" value="UniProtKB-ARBA"/>
</dbReference>
<name>A0A2Z2HV45_9EURY</name>
<feature type="domain" description="AMP-binding enzyme C-terminal" evidence="2">
    <location>
        <begin position="424"/>
        <end position="501"/>
    </location>
</feature>
<sequence>MNFITAFERTVARHPWKTALLTEDGRSFTYGELDERTTQLANALEERAPGSRVATLALNGPLAIETMLASQKRGLANVQLPFRDPADTLASMLEGPDPDVLLFDDANVETALAVLARREFEAAIHAGERDVDHDDVESYDAVVTSGATTPVEPAPGYEHGVFYTSGTTTTPKAVLFDQEGMWYGSTQVVMEHGIDETDTALVCTPWYHMVTTDAWILPHLHAGATLVVQSDFEPVETLRMVDEHDVTGLLAVPTQLHTLADVQADEGFNLESLAYLRTGGSIVTESLVEKTTEYLTPNLYNTYGLTEGGPNLTFAHPSHQDGHTGTIGKESFMWEVRVVEAVDPDEEPDPEATVEPGESGEVIGRCPGMSDGYVDNPSETEALFADGWLRTGDCAELDEDGFLYIIGRVDNMLISGGENVYPEEVEEVVETHDAVEEAVVVGLEDEQWGHKVACVARLSDSSDVDVDDLDRYCKDHDQLANFKRPREYVLTDEELPRTDTGTIQREDVFAEFFG</sequence>
<dbReference type="Gene3D" id="3.40.50.12780">
    <property type="entry name" value="N-terminal domain of ligase-like"/>
    <property type="match status" value="1"/>
</dbReference>
<keyword evidence="4" id="KW-1185">Reference proteome</keyword>
<protein>
    <submittedName>
        <fullName evidence="3">Long-chain fatty acid--CoA ligase</fullName>
    </submittedName>
</protein>
<dbReference type="Proteomes" id="UP000250088">
    <property type="component" value="Chromosome"/>
</dbReference>
<dbReference type="AlphaFoldDB" id="A0A2Z2HV45"/>
<dbReference type="PANTHER" id="PTHR43767">
    <property type="entry name" value="LONG-CHAIN-FATTY-ACID--COA LIGASE"/>
    <property type="match status" value="1"/>
</dbReference>
<dbReference type="Gene3D" id="3.30.300.30">
    <property type="match status" value="1"/>
</dbReference>
<keyword evidence="3" id="KW-0436">Ligase</keyword>
<dbReference type="InterPro" id="IPR025110">
    <property type="entry name" value="AMP-bd_C"/>
</dbReference>
<dbReference type="InterPro" id="IPR000873">
    <property type="entry name" value="AMP-dep_synth/lig_dom"/>
</dbReference>
<feature type="domain" description="AMP-dependent synthetase/ligase" evidence="1">
    <location>
        <begin position="7"/>
        <end position="373"/>
    </location>
</feature>
<dbReference type="InterPro" id="IPR045851">
    <property type="entry name" value="AMP-bd_C_sf"/>
</dbReference>
<accession>A0A2Z2HV45</accession>
<dbReference type="Pfam" id="PF13193">
    <property type="entry name" value="AMP-binding_C"/>
    <property type="match status" value="1"/>
</dbReference>
<dbReference type="PANTHER" id="PTHR43767:SF1">
    <property type="entry name" value="NONRIBOSOMAL PEPTIDE SYNTHASE PES1 (EUROFUNG)-RELATED"/>
    <property type="match status" value="1"/>
</dbReference>
<evidence type="ECO:0000259" key="2">
    <source>
        <dbReference type="Pfam" id="PF13193"/>
    </source>
</evidence>
<evidence type="ECO:0000313" key="4">
    <source>
        <dbReference type="Proteomes" id="UP000250088"/>
    </source>
</evidence>
<evidence type="ECO:0000259" key="1">
    <source>
        <dbReference type="Pfam" id="PF00501"/>
    </source>
</evidence>
<dbReference type="InterPro" id="IPR042099">
    <property type="entry name" value="ANL_N_sf"/>
</dbReference>
<dbReference type="Pfam" id="PF00501">
    <property type="entry name" value="AMP-binding"/>
    <property type="match status" value="1"/>
</dbReference>
<dbReference type="OrthoDB" id="193284at2157"/>
<dbReference type="InterPro" id="IPR050237">
    <property type="entry name" value="ATP-dep_AMP-bd_enzyme"/>
</dbReference>
<dbReference type="GeneID" id="32895603"/>
<dbReference type="SUPFAM" id="SSF56801">
    <property type="entry name" value="Acetyl-CoA synthetase-like"/>
    <property type="match status" value="1"/>
</dbReference>
<proteinExistence type="predicted"/>
<gene>
    <name evidence="3" type="ORF">B1756_15980</name>
</gene>
<dbReference type="RefSeq" id="WP_086889448.1">
    <property type="nucleotide sequence ID" value="NZ_CP019893.1"/>
</dbReference>
<dbReference type="EMBL" id="CP019893">
    <property type="protein sequence ID" value="ARS91082.1"/>
    <property type="molecule type" value="Genomic_DNA"/>
</dbReference>
<organism evidence="3 4">
    <name type="scientific">Natrarchaeobaculum aegyptiacum</name>
    <dbReference type="NCBI Taxonomy" id="745377"/>
    <lineage>
        <taxon>Archaea</taxon>
        <taxon>Methanobacteriati</taxon>
        <taxon>Methanobacteriota</taxon>
        <taxon>Stenosarchaea group</taxon>
        <taxon>Halobacteria</taxon>
        <taxon>Halobacteriales</taxon>
        <taxon>Natrialbaceae</taxon>
        <taxon>Natrarchaeobaculum</taxon>
    </lineage>
</organism>
<evidence type="ECO:0000313" key="3">
    <source>
        <dbReference type="EMBL" id="ARS91082.1"/>
    </source>
</evidence>
<dbReference type="KEGG" id="naj:B1756_15980"/>
<reference evidence="4" key="1">
    <citation type="submission" date="2017-02" db="EMBL/GenBank/DDBJ databases">
        <title>Natronthermophilus aegyptiacus gen. nov.,sp. nov., an aerobic, extremely halophilic alkalithermophilic archaeon isolated from the athalassohaline Wadi An Natrun, Egypt.</title>
        <authorList>
            <person name="Zhao B."/>
        </authorList>
    </citation>
    <scope>NUCLEOTIDE SEQUENCE [LARGE SCALE GENOMIC DNA]</scope>
    <source>
        <strain evidence="4">JW/NM-HA 15</strain>
    </source>
</reference>